<keyword evidence="2" id="KW-0732">Signal</keyword>
<proteinExistence type="inferred from homology"/>
<evidence type="ECO:0000256" key="1">
    <source>
        <dbReference type="ARBA" id="ARBA00006987"/>
    </source>
</evidence>
<keyword evidence="4" id="KW-1185">Reference proteome</keyword>
<dbReference type="InterPro" id="IPR005064">
    <property type="entry name" value="BUG"/>
</dbReference>
<dbReference type="Pfam" id="PF03401">
    <property type="entry name" value="TctC"/>
    <property type="match status" value="1"/>
</dbReference>
<dbReference type="Proteomes" id="UP000596827">
    <property type="component" value="Unassembled WGS sequence"/>
</dbReference>
<name>A0A923MCL0_9BURK</name>
<gene>
    <name evidence="3" type="ORF">H8R02_21550</name>
</gene>
<comment type="caution">
    <text evidence="3">The sequence shown here is derived from an EMBL/GenBank/DDBJ whole genome shotgun (WGS) entry which is preliminary data.</text>
</comment>
<dbReference type="Gene3D" id="3.40.190.150">
    <property type="entry name" value="Bordetella uptake gene, domain 1"/>
    <property type="match status" value="1"/>
</dbReference>
<dbReference type="PIRSF" id="PIRSF017082">
    <property type="entry name" value="YflP"/>
    <property type="match status" value="1"/>
</dbReference>
<reference evidence="3" key="1">
    <citation type="submission" date="2020-08" db="EMBL/GenBank/DDBJ databases">
        <title>Ramlibacter sp. GTP1 16S ribosomal RNA gene genome sequencing and assembly.</title>
        <authorList>
            <person name="Kang M."/>
        </authorList>
    </citation>
    <scope>NUCLEOTIDE SEQUENCE</scope>
    <source>
        <strain evidence="3">GTP1</strain>
    </source>
</reference>
<evidence type="ECO:0000313" key="3">
    <source>
        <dbReference type="EMBL" id="MBC5767066.1"/>
    </source>
</evidence>
<dbReference type="RefSeq" id="WP_187083561.1">
    <property type="nucleotide sequence ID" value="NZ_JACORU010000009.1"/>
</dbReference>
<dbReference type="Gene3D" id="3.40.190.10">
    <property type="entry name" value="Periplasmic binding protein-like II"/>
    <property type="match status" value="1"/>
</dbReference>
<sequence length="327" mass="33768">MHKLLKSVLIPIAAAAALIATGTARAADDYPTKPIRMVVPGPAGGPTDLMARDLAAKLSEFLPQPIVIFNQAGAGGMIAAGAVAKAAPDGYTVLFGNQGPLAANYALYDKVPYNVQTDFAPVSRWAVIPNVLLVNAKVPVNTVQELVALVRKGDRAWSFASGGNGTSTHIAGAVFAKRANLKMTHVPYKGAPPSLQDLMGGQIPVAFSGTVDSLALIRAGSVKALAVTSLQRVPSLPNVPTVAETVIPGYSVAPWFGVVAPAGTPPDVIEKLNAAIAKAGRSPDLVKKIQDLGGAIATSSSAEFGELMKKDVEHWATLINESGAKVD</sequence>
<organism evidence="3 4">
    <name type="scientific">Ramlibacter albus</name>
    <dbReference type="NCBI Taxonomy" id="2079448"/>
    <lineage>
        <taxon>Bacteria</taxon>
        <taxon>Pseudomonadati</taxon>
        <taxon>Pseudomonadota</taxon>
        <taxon>Betaproteobacteria</taxon>
        <taxon>Burkholderiales</taxon>
        <taxon>Comamonadaceae</taxon>
        <taxon>Ramlibacter</taxon>
    </lineage>
</organism>
<comment type="similarity">
    <text evidence="1">Belongs to the UPF0065 (bug) family.</text>
</comment>
<accession>A0A923MCL0</accession>
<dbReference type="SUPFAM" id="SSF53850">
    <property type="entry name" value="Periplasmic binding protein-like II"/>
    <property type="match status" value="1"/>
</dbReference>
<feature type="signal peptide" evidence="2">
    <location>
        <begin position="1"/>
        <end position="26"/>
    </location>
</feature>
<dbReference type="EMBL" id="JACORU010000009">
    <property type="protein sequence ID" value="MBC5767066.1"/>
    <property type="molecule type" value="Genomic_DNA"/>
</dbReference>
<dbReference type="PANTHER" id="PTHR42928">
    <property type="entry name" value="TRICARBOXYLATE-BINDING PROTEIN"/>
    <property type="match status" value="1"/>
</dbReference>
<feature type="chain" id="PRO_5037342653" evidence="2">
    <location>
        <begin position="27"/>
        <end position="327"/>
    </location>
</feature>
<evidence type="ECO:0000313" key="4">
    <source>
        <dbReference type="Proteomes" id="UP000596827"/>
    </source>
</evidence>
<dbReference type="InterPro" id="IPR042100">
    <property type="entry name" value="Bug_dom1"/>
</dbReference>
<evidence type="ECO:0000256" key="2">
    <source>
        <dbReference type="SAM" id="SignalP"/>
    </source>
</evidence>
<dbReference type="AlphaFoldDB" id="A0A923MCL0"/>
<protein>
    <submittedName>
        <fullName evidence="3">Tripartite tricarboxylate transporter substrate binding protein</fullName>
    </submittedName>
</protein>
<dbReference type="PANTHER" id="PTHR42928:SF5">
    <property type="entry name" value="BLR1237 PROTEIN"/>
    <property type="match status" value="1"/>
</dbReference>